<accession>A0ABR3KTE2</accession>
<dbReference type="Pfam" id="PF13843">
    <property type="entry name" value="DDE_Tnp_1_7"/>
    <property type="match status" value="1"/>
</dbReference>
<keyword evidence="2" id="KW-0804">Transcription</keyword>
<reference evidence="2 3" key="1">
    <citation type="submission" date="2024-07" db="EMBL/GenBank/DDBJ databases">
        <title>Enhanced genomic and transcriptomic resources for Trichinella pseudospiralis and T. spiralis underpin the discovery of pronounced molecular differences between stages and species.</title>
        <authorList>
            <person name="Pasi K.K."/>
            <person name="La Rosa G."/>
            <person name="Gomez-Morales M.A."/>
            <person name="Tosini F."/>
            <person name="Sumanam S."/>
            <person name="Young N.D."/>
            <person name="Chang B.C."/>
            <person name="Robin G.B."/>
        </authorList>
    </citation>
    <scope>NUCLEOTIDE SEQUENCE [LARGE SCALE GENOMIC DNA]</scope>
    <source>
        <strain evidence="2">ISS534</strain>
    </source>
</reference>
<dbReference type="GO" id="GO:0000428">
    <property type="term" value="C:DNA-directed RNA polymerase complex"/>
    <property type="evidence" value="ECO:0007669"/>
    <property type="project" value="UniProtKB-KW"/>
</dbReference>
<comment type="caution">
    <text evidence="2">The sequence shown here is derived from an EMBL/GenBank/DDBJ whole genome shotgun (WGS) entry which is preliminary data.</text>
</comment>
<dbReference type="EMBL" id="JBEUSY010000170">
    <property type="protein sequence ID" value="KAL1243375.1"/>
    <property type="molecule type" value="Genomic_DNA"/>
</dbReference>
<keyword evidence="3" id="KW-1185">Reference proteome</keyword>
<sequence>MIPRPTRSITDIFSSFALFIPTSIENVIREMANLIGRSCSRETWKPLDVTDLRAYIGLLILGGVCRFRREATGSLWNAENGRAVFPSVMLLKKFHLISRMIRFDDHNS</sequence>
<protein>
    <submittedName>
        <fullName evidence="2">DNA-directed RNA polymerase subunit beta</fullName>
    </submittedName>
</protein>
<evidence type="ECO:0000313" key="3">
    <source>
        <dbReference type="Proteomes" id="UP001558632"/>
    </source>
</evidence>
<organism evidence="2 3">
    <name type="scientific">Trichinella spiralis</name>
    <name type="common">Trichina worm</name>
    <dbReference type="NCBI Taxonomy" id="6334"/>
    <lineage>
        <taxon>Eukaryota</taxon>
        <taxon>Metazoa</taxon>
        <taxon>Ecdysozoa</taxon>
        <taxon>Nematoda</taxon>
        <taxon>Enoplea</taxon>
        <taxon>Dorylaimia</taxon>
        <taxon>Trichinellida</taxon>
        <taxon>Trichinellidae</taxon>
        <taxon>Trichinella</taxon>
    </lineage>
</organism>
<dbReference type="PANTHER" id="PTHR46599:SF6">
    <property type="entry name" value="DUAL SPECIFICITY PHOSPHATASE 26"/>
    <property type="match status" value="1"/>
</dbReference>
<gene>
    <name evidence="2" type="ORF">TSPI_03606</name>
</gene>
<evidence type="ECO:0000313" key="2">
    <source>
        <dbReference type="EMBL" id="KAL1243375.1"/>
    </source>
</evidence>
<dbReference type="PANTHER" id="PTHR46599">
    <property type="entry name" value="PIGGYBAC TRANSPOSABLE ELEMENT-DERIVED PROTEIN 4"/>
    <property type="match status" value="1"/>
</dbReference>
<keyword evidence="2" id="KW-0240">DNA-directed RNA polymerase</keyword>
<evidence type="ECO:0000259" key="1">
    <source>
        <dbReference type="Pfam" id="PF13843"/>
    </source>
</evidence>
<feature type="domain" description="PiggyBac transposable element-derived protein" evidence="1">
    <location>
        <begin position="16"/>
        <end position="107"/>
    </location>
</feature>
<dbReference type="Proteomes" id="UP001558632">
    <property type="component" value="Unassembled WGS sequence"/>
</dbReference>
<proteinExistence type="predicted"/>
<name>A0ABR3KTE2_TRISP</name>
<dbReference type="InterPro" id="IPR029526">
    <property type="entry name" value="PGBD"/>
</dbReference>